<evidence type="ECO:0000313" key="6">
    <source>
        <dbReference type="EMBL" id="CAK8690715.1"/>
    </source>
</evidence>
<gene>
    <name evidence="6" type="ORF">CVLEPA_LOCUS23298</name>
</gene>
<dbReference type="PROSITE" id="PS00720">
    <property type="entry name" value="RASGEF"/>
    <property type="match status" value="1"/>
</dbReference>
<dbReference type="Pfam" id="PF00617">
    <property type="entry name" value="RasGEF"/>
    <property type="match status" value="1"/>
</dbReference>
<name>A0ABP0GGJ3_CLALP</name>
<dbReference type="Gene3D" id="1.10.840.10">
    <property type="entry name" value="Ras guanine-nucleotide exchange factors catalytic domain"/>
    <property type="match status" value="1"/>
</dbReference>
<feature type="region of interest" description="Disordered" evidence="3">
    <location>
        <begin position="445"/>
        <end position="469"/>
    </location>
</feature>
<dbReference type="SMART" id="SM00147">
    <property type="entry name" value="RasGEF"/>
    <property type="match status" value="1"/>
</dbReference>
<feature type="compositionally biased region" description="Polar residues" evidence="3">
    <location>
        <begin position="798"/>
        <end position="812"/>
    </location>
</feature>
<dbReference type="InterPro" id="IPR001895">
    <property type="entry name" value="RASGEF_cat_dom"/>
</dbReference>
<proteinExistence type="predicted"/>
<dbReference type="SUPFAM" id="SSF48366">
    <property type="entry name" value="Ras GEF"/>
    <property type="match status" value="1"/>
</dbReference>
<comment type="caution">
    <text evidence="6">The sequence shown here is derived from an EMBL/GenBank/DDBJ whole genome shotgun (WGS) entry which is preliminary data.</text>
</comment>
<dbReference type="InterPro" id="IPR036964">
    <property type="entry name" value="RASGEF_cat_dom_sf"/>
</dbReference>
<feature type="compositionally biased region" description="Basic and acidic residues" evidence="3">
    <location>
        <begin position="881"/>
        <end position="894"/>
    </location>
</feature>
<feature type="region of interest" description="Disordered" evidence="3">
    <location>
        <begin position="1"/>
        <end position="83"/>
    </location>
</feature>
<dbReference type="PROSITE" id="PS50212">
    <property type="entry name" value="RASGEF_NTER"/>
    <property type="match status" value="1"/>
</dbReference>
<feature type="compositionally biased region" description="Polar residues" evidence="3">
    <location>
        <begin position="575"/>
        <end position="600"/>
    </location>
</feature>
<evidence type="ECO:0000259" key="4">
    <source>
        <dbReference type="PROSITE" id="PS50009"/>
    </source>
</evidence>
<dbReference type="Gene3D" id="1.20.870.10">
    <property type="entry name" value="Son of sevenless (SoS) protein Chain: S domain 1"/>
    <property type="match status" value="1"/>
</dbReference>
<sequence length="1402" mass="157372">MSDSAAEKREPPAGPDGSTKVTKKLKVARQKITESFKSSKEKYRQYKRPGKGRRHHDKRGHSPSGSQEDLRPKEAASKKDNDENKLHDLCKEVKVGLMYFEAIVAKKRTEQFSGSASRVLEVIINILDQLSRTQYAPEFSSVLMSCRSHVIQSLANLVHWADTMLLATDDSTQETRFKAVPEIIKSVQRGVDELVSEAVNKIQARKSAPVSPLSPTRAVSLPDAFGSLRITSSSYHRSRSLALAISQLSYHKQEDEMSVLGPPKPPLQGTYTQGVPPIPPKKRGNCSKPVGIVTPFNPSDDNTSSHNSLVVFGVPGLTRSEESLLAQQDLIPPALPRHVSNNTGDRNSFCSSTLSTDTDSCDLLVGETSEQTHHNYLNSSRAWQNNDTIDAGDYALLRSDATVKESKHSSAPQTPNQERPLSYPNILLPVSWSDGVSRVQLSESSFASADDWSSPRHATSTGCLYDSPASNYSRYDAADSSSRQSLNSSYNGDFDVPPALPVKLKKIPFGSQGLGLEVPDPDLQPSEDEEPPPLPTKKNKIDMYMQLFAQEQPQPPPMRDIYRETARRYRVPDSALTSSPDSRSTFRPHSNSVQGVSSANGAEDRIVNNAMVRTSRAYSLQSNVSSISTCDEDRRSVLSLQHSSPHHPSGDSISIASSGNWTPPYVSQTSLSSLQEQPSSDLALRSVVVTPPPLPPKSAKPPQNHRHRAHTSPPSASLLGEKQVYNNQGFSSHPGFAISDSDYQETAFKFPPVDSSFYINENHVNHEPERPPPILPKRSSKSFRRTSILNRQRGLHSMDSTSNQSSPQHNGVNQQRMLDSYLYRDTDEWHLVHQAPVALPQTNSVPPLPRKTTARVEPTVHQNDLVKNSSHVAVQSFLHNSDETREVAKEETPHEAQVPTSTNNSPSRGERRPKTMESKQSSPKSHKHSMSDGGGCELPPSDPGNLLEEMGATEYLSFHRHGDQAVAEVCAGCVDALTVYAAEANKKNLIYYEAFLTTYRTFISPMELLNKLLYRYPFCCFAELLYTVIFYGLNFGSESSSDRISNRISRNAFFLLLRVVDELSLADITDKILDILMELVYQLLCRGDLMLAKLLRNKVLVKYEHRKTNSLESLSQPLASLQISSKVLSVHDFSSEKIAEQMTLLDLEMFQKIEIPEVLQWAQEQSEDLSPHLTRFTEHFNKMSYWTRTIILTQQKPQDRERLLNKFIRIMRHLRKLNNFNSYLAVLSALDSAPVRRLEWQRQTSEGLQEYCRLIDSSSSFRTYREALAEASQPCIPYLGLILQDLTFIHLGNQDELAPGIINFRKRWQQFNILDTMRRFKQSQYPFQKDDDVIRLLDGFSDFLSEEALWALSLEIKPRQQRSRRLQPRDDDQQTVSSTDQSTDDVLEISTTVSDESKPEKN</sequence>
<protein>
    <recommendedName>
        <fullName evidence="8">Rap guanine nucleotide exchange factor 1</fullName>
    </recommendedName>
</protein>
<feature type="region of interest" description="Disordered" evidence="3">
    <location>
        <begin position="401"/>
        <end position="422"/>
    </location>
</feature>
<feature type="compositionally biased region" description="Basic and acidic residues" evidence="3">
    <location>
        <begin position="908"/>
        <end position="917"/>
    </location>
</feature>
<feature type="domain" description="Ras-GEF" evidence="4">
    <location>
        <begin position="1134"/>
        <end position="1359"/>
    </location>
</feature>
<accession>A0ABP0GGJ3</accession>
<feature type="compositionally biased region" description="Basic and acidic residues" evidence="3">
    <location>
        <begin position="31"/>
        <end position="44"/>
    </location>
</feature>
<dbReference type="InterPro" id="IPR023578">
    <property type="entry name" value="Ras_GEF_dom_sf"/>
</dbReference>
<keyword evidence="1 2" id="KW-0344">Guanine-nucleotide releasing factor</keyword>
<dbReference type="CDD" id="cd00155">
    <property type="entry name" value="RasGEF"/>
    <property type="match status" value="1"/>
</dbReference>
<feature type="compositionally biased region" description="Polar residues" evidence="3">
    <location>
        <begin position="409"/>
        <end position="419"/>
    </location>
</feature>
<dbReference type="InterPro" id="IPR000651">
    <property type="entry name" value="Ras-like_Gua-exchang_fac_N"/>
</dbReference>
<feature type="region of interest" description="Disordered" evidence="3">
    <location>
        <begin position="763"/>
        <end position="812"/>
    </location>
</feature>
<evidence type="ECO:0000313" key="7">
    <source>
        <dbReference type="Proteomes" id="UP001642483"/>
    </source>
</evidence>
<evidence type="ECO:0000259" key="5">
    <source>
        <dbReference type="PROSITE" id="PS50212"/>
    </source>
</evidence>
<feature type="region of interest" description="Disordered" evidence="3">
    <location>
        <begin position="513"/>
        <end position="538"/>
    </location>
</feature>
<feature type="domain" description="N-terminal Ras-GEF" evidence="5">
    <location>
        <begin position="965"/>
        <end position="1080"/>
    </location>
</feature>
<feature type="compositionally biased region" description="Polar residues" evidence="3">
    <location>
        <begin position="456"/>
        <end position="469"/>
    </location>
</feature>
<dbReference type="SMART" id="SM00229">
    <property type="entry name" value="RasGEFN"/>
    <property type="match status" value="1"/>
</dbReference>
<dbReference type="EMBL" id="CAWYQH010000119">
    <property type="protein sequence ID" value="CAK8690715.1"/>
    <property type="molecule type" value="Genomic_DNA"/>
</dbReference>
<feature type="compositionally biased region" description="Polar residues" evidence="3">
    <location>
        <begin position="898"/>
        <end position="907"/>
    </location>
</feature>
<feature type="compositionally biased region" description="Basic and acidic residues" evidence="3">
    <location>
        <begin position="1"/>
        <end position="11"/>
    </location>
</feature>
<dbReference type="Pfam" id="PF00618">
    <property type="entry name" value="RasGEF_N"/>
    <property type="match status" value="1"/>
</dbReference>
<organism evidence="6 7">
    <name type="scientific">Clavelina lepadiformis</name>
    <name type="common">Light-bulb sea squirt</name>
    <name type="synonym">Ascidia lepadiformis</name>
    <dbReference type="NCBI Taxonomy" id="159417"/>
    <lineage>
        <taxon>Eukaryota</taxon>
        <taxon>Metazoa</taxon>
        <taxon>Chordata</taxon>
        <taxon>Tunicata</taxon>
        <taxon>Ascidiacea</taxon>
        <taxon>Aplousobranchia</taxon>
        <taxon>Clavelinidae</taxon>
        <taxon>Clavelina</taxon>
    </lineage>
</organism>
<feature type="region of interest" description="Disordered" evidence="3">
    <location>
        <begin position="881"/>
        <end position="944"/>
    </location>
</feature>
<dbReference type="InterPro" id="IPR019804">
    <property type="entry name" value="Ras_G-nucl-exch_fac_CS"/>
</dbReference>
<feature type="region of interest" description="Disordered" evidence="3">
    <location>
        <begin position="569"/>
        <end position="604"/>
    </location>
</feature>
<evidence type="ECO:0000256" key="2">
    <source>
        <dbReference type="PROSITE-ProRule" id="PRU00168"/>
    </source>
</evidence>
<reference evidence="6 7" key="1">
    <citation type="submission" date="2024-02" db="EMBL/GenBank/DDBJ databases">
        <authorList>
            <person name="Daric V."/>
            <person name="Darras S."/>
        </authorList>
    </citation>
    <scope>NUCLEOTIDE SEQUENCE [LARGE SCALE GENOMIC DNA]</scope>
</reference>
<keyword evidence="7" id="KW-1185">Reference proteome</keyword>
<feature type="compositionally biased region" description="Pro residues" evidence="3">
    <location>
        <begin position="690"/>
        <end position="699"/>
    </location>
</feature>
<dbReference type="PANTHER" id="PTHR23113">
    <property type="entry name" value="GUANINE NUCLEOTIDE EXCHANGE FACTOR"/>
    <property type="match status" value="1"/>
</dbReference>
<evidence type="ECO:0008006" key="8">
    <source>
        <dbReference type="Google" id="ProtNLM"/>
    </source>
</evidence>
<feature type="compositionally biased region" description="Basic residues" evidence="3">
    <location>
        <begin position="45"/>
        <end position="61"/>
    </location>
</feature>
<dbReference type="InterPro" id="IPR008937">
    <property type="entry name" value="Ras-like_GEF"/>
</dbReference>
<feature type="region of interest" description="Disordered" evidence="3">
    <location>
        <begin position="1361"/>
        <end position="1402"/>
    </location>
</feature>
<feature type="region of interest" description="Disordered" evidence="3">
    <location>
        <begin position="687"/>
        <end position="717"/>
    </location>
</feature>
<dbReference type="CDD" id="cd06224">
    <property type="entry name" value="REM"/>
    <property type="match status" value="1"/>
</dbReference>
<evidence type="ECO:0000256" key="1">
    <source>
        <dbReference type="ARBA" id="ARBA00022658"/>
    </source>
</evidence>
<feature type="compositionally biased region" description="Basic and acidic residues" evidence="3">
    <location>
        <begin position="68"/>
        <end position="83"/>
    </location>
</feature>
<dbReference type="Proteomes" id="UP001642483">
    <property type="component" value="Unassembled WGS sequence"/>
</dbReference>
<evidence type="ECO:0000256" key="3">
    <source>
        <dbReference type="SAM" id="MobiDB-lite"/>
    </source>
</evidence>
<dbReference type="PANTHER" id="PTHR23113:SF224">
    <property type="entry name" value="RAP GUANINE NUCLEOTIDE EXCHANGE FACTOR 1"/>
    <property type="match status" value="1"/>
</dbReference>
<dbReference type="PROSITE" id="PS50009">
    <property type="entry name" value="RASGEF_CAT"/>
    <property type="match status" value="1"/>
</dbReference>